<proteinExistence type="inferred from homology"/>
<organism evidence="8 9">
    <name type="scientific">Tilletia laevis</name>
    <dbReference type="NCBI Taxonomy" id="157183"/>
    <lineage>
        <taxon>Eukaryota</taxon>
        <taxon>Fungi</taxon>
        <taxon>Dikarya</taxon>
        <taxon>Basidiomycota</taxon>
        <taxon>Ustilaginomycotina</taxon>
        <taxon>Exobasidiomycetes</taxon>
        <taxon>Tilletiales</taxon>
        <taxon>Tilletiaceae</taxon>
        <taxon>Tilletia</taxon>
    </lineage>
</organism>
<dbReference type="GO" id="GO:0008270">
    <property type="term" value="F:zinc ion binding"/>
    <property type="evidence" value="ECO:0007669"/>
    <property type="project" value="UniProtKB-KW"/>
</dbReference>
<feature type="domain" description="SWIM-type" evidence="7">
    <location>
        <begin position="709"/>
        <end position="743"/>
    </location>
</feature>
<comment type="similarity">
    <text evidence="1">Belongs to the peptidase C48 family.</text>
</comment>
<keyword evidence="4" id="KW-0479">Metal-binding</keyword>
<keyword evidence="9" id="KW-1185">Reference proteome</keyword>
<dbReference type="SUPFAM" id="SSF54001">
    <property type="entry name" value="Cysteine proteinases"/>
    <property type="match status" value="1"/>
</dbReference>
<evidence type="ECO:0000256" key="1">
    <source>
        <dbReference type="ARBA" id="ARBA00005234"/>
    </source>
</evidence>
<evidence type="ECO:0000259" key="6">
    <source>
        <dbReference type="PROSITE" id="PS50600"/>
    </source>
</evidence>
<dbReference type="EMBL" id="CAJHJF010000284">
    <property type="protein sequence ID" value="CAD6899781.1"/>
    <property type="molecule type" value="Genomic_DNA"/>
</dbReference>
<dbReference type="GO" id="GO:0006508">
    <property type="term" value="P:proteolysis"/>
    <property type="evidence" value="ECO:0007669"/>
    <property type="project" value="UniProtKB-KW"/>
</dbReference>
<gene>
    <name evidence="8" type="ORF">JKILLFL_G6149</name>
</gene>
<dbReference type="AlphaFoldDB" id="A0A9N8Q6U5"/>
<dbReference type="InterPro" id="IPR007527">
    <property type="entry name" value="Znf_SWIM"/>
</dbReference>
<keyword evidence="4" id="KW-0862">Zinc</keyword>
<dbReference type="Proteomes" id="UP000836404">
    <property type="component" value="Unassembled WGS sequence"/>
</dbReference>
<evidence type="ECO:0000259" key="7">
    <source>
        <dbReference type="PROSITE" id="PS50966"/>
    </source>
</evidence>
<evidence type="ECO:0000313" key="8">
    <source>
        <dbReference type="EMBL" id="CAD6899781.1"/>
    </source>
</evidence>
<evidence type="ECO:0000256" key="3">
    <source>
        <dbReference type="ARBA" id="ARBA00022801"/>
    </source>
</evidence>
<evidence type="ECO:0008006" key="10">
    <source>
        <dbReference type="Google" id="ProtNLM"/>
    </source>
</evidence>
<evidence type="ECO:0000313" key="9">
    <source>
        <dbReference type="Proteomes" id="UP000836404"/>
    </source>
</evidence>
<dbReference type="Pfam" id="PF02902">
    <property type="entry name" value="Peptidase_C48"/>
    <property type="match status" value="1"/>
</dbReference>
<evidence type="ECO:0000256" key="2">
    <source>
        <dbReference type="ARBA" id="ARBA00022670"/>
    </source>
</evidence>
<evidence type="ECO:0000256" key="4">
    <source>
        <dbReference type="PROSITE-ProRule" id="PRU00325"/>
    </source>
</evidence>
<dbReference type="PROSITE" id="PS50966">
    <property type="entry name" value="ZF_SWIM"/>
    <property type="match status" value="1"/>
</dbReference>
<name>A0A9N8Q6U5_9BASI</name>
<dbReference type="GO" id="GO:0008234">
    <property type="term" value="F:cysteine-type peptidase activity"/>
    <property type="evidence" value="ECO:0007669"/>
    <property type="project" value="InterPro"/>
</dbReference>
<protein>
    <recommendedName>
        <fullName evidence="10">SWIM-type domain-containing protein</fullName>
    </recommendedName>
</protein>
<comment type="caution">
    <text evidence="8">The sequence shown here is derived from an EMBL/GenBank/DDBJ whole genome shotgun (WGS) entry which is preliminary data.</text>
</comment>
<keyword evidence="4" id="KW-0863">Zinc-finger</keyword>
<feature type="compositionally biased region" description="Acidic residues" evidence="5">
    <location>
        <begin position="183"/>
        <end position="194"/>
    </location>
</feature>
<dbReference type="GO" id="GO:0019783">
    <property type="term" value="F:ubiquitin-like protein peptidase activity"/>
    <property type="evidence" value="ECO:0007669"/>
    <property type="project" value="UniProtKB-ARBA"/>
</dbReference>
<dbReference type="PANTHER" id="PTHR47456">
    <property type="entry name" value="PHD-TYPE DOMAIN-CONTAINING PROTEIN"/>
    <property type="match status" value="1"/>
</dbReference>
<keyword evidence="3" id="KW-0378">Hydrolase</keyword>
<evidence type="ECO:0000256" key="5">
    <source>
        <dbReference type="SAM" id="MobiDB-lite"/>
    </source>
</evidence>
<dbReference type="InterPro" id="IPR003653">
    <property type="entry name" value="Peptidase_C48_C"/>
</dbReference>
<feature type="region of interest" description="Disordered" evidence="5">
    <location>
        <begin position="1"/>
        <end position="39"/>
    </location>
</feature>
<feature type="compositionally biased region" description="Polar residues" evidence="5">
    <location>
        <begin position="837"/>
        <end position="848"/>
    </location>
</feature>
<dbReference type="InterPro" id="IPR038765">
    <property type="entry name" value="Papain-like_cys_pep_sf"/>
</dbReference>
<dbReference type="PROSITE" id="PS50600">
    <property type="entry name" value="ULP_PROTEASE"/>
    <property type="match status" value="1"/>
</dbReference>
<reference evidence="8 9" key="1">
    <citation type="submission" date="2020-10" db="EMBL/GenBank/DDBJ databases">
        <authorList>
            <person name="Sedaghatjoo S."/>
        </authorList>
    </citation>
    <scope>NUCLEOTIDE SEQUENCE [LARGE SCALE GENOMIC DNA]</scope>
    <source>
        <strain evidence="8 9">LLFL</strain>
    </source>
</reference>
<dbReference type="Gene3D" id="3.40.395.10">
    <property type="entry name" value="Adenoviral Proteinase, Chain A"/>
    <property type="match status" value="1"/>
</dbReference>
<accession>A0A9N8Q6U5</accession>
<feature type="domain" description="Ubiquitin-like protease family profile" evidence="6">
    <location>
        <begin position="925"/>
        <end position="1106"/>
    </location>
</feature>
<feature type="compositionally biased region" description="Basic and acidic residues" evidence="5">
    <location>
        <begin position="796"/>
        <end position="806"/>
    </location>
</feature>
<feature type="compositionally biased region" description="Low complexity" evidence="5">
    <location>
        <begin position="1"/>
        <end position="29"/>
    </location>
</feature>
<feature type="region of interest" description="Disordered" evidence="5">
    <location>
        <begin position="791"/>
        <end position="890"/>
    </location>
</feature>
<feature type="region of interest" description="Disordered" evidence="5">
    <location>
        <begin position="177"/>
        <end position="208"/>
    </location>
</feature>
<keyword evidence="2" id="KW-0645">Protease</keyword>
<sequence length="1146" mass="128678">MSASDSDSSGSPDSDPATHSTSGSSESDPQSPPSPPVSHVIAHNQTILQATLQSLGPSLIEHKEDRPLAGIQKVRRRNKGKHIKWKLVTSSKTQHVYQWFESQRNDYSSQAMQTTSWVDVIWVGHPGNSPKDLSARAWFVQLDKNLNQQETREVTSDKDKRVVLRAFFRCAGRCAMSKPPVSADEDDSGEETESEGVKKGGRPKLPTRECEGGVRLMIRVEIEVEASDLGTAKIYSCGNHRDANEADLQYSRRLRLYMQGVGSRLGETAAKLKRELRDGTSADADTAALPRAYPFPDFRIPKAKKIDAVMKGIRSSKRLHSDPFAAVSMFVKRNPSLVFGFERLQVRKKTFRFSVGIKSKWSIRNLIRFQKHLVHIDSSWRNKNENRAPLTFVTITNHVNHMVPSYLSANVNAETIAIMLRALEEEVVAEAEAICNSSTDDLAEMEQKEPLLLKHALQIQAAQAWSPAGVMIDKCLAELNAIKEVWPEVQVRICQFHAIQAVCRWQTDSGISGARAKKIPAINKIDKLVICSAFREAQRCRTAEEWPEHQKKFETAVNKILKKYSSSARSAVNSYFNTNWWQSVWRDITTDIGLQEGQTRDDANTNNTIERAFKTFDEIFLSCRVNKRIDRLVHILAMDWLPYYEHYSSDVPRPNKELKDIMLHAHKLWESGTAIEERDDGLYNVWDTVEVSKSRRKSKAHHDLKVVSFTVDMDHGSLGCTCSKWKQTGKYCAHMHAVLMLQRMGTVEESMKQEAGVFSEPLPWSPERNYGKSASDSVYDAELHEALAQAEAEANVNKDGEADSAKETPAATEAPEGIHPSGGPKATSGRPPKVQPLQPSRTESSSNVRFAAKRGRPKETAEKLWEVYNKNKRQKQDPESNISVPQVQKPVEEQDSATAAIAAVVASMEQNDTVRFQLRADLPLVHLCKGDFKALLPSQWLTGTVITIWGQLVTHNIAAKQRSNKQQRVLLTSVLLFVEGLKDIGMEHRVDNFHSDEVLFSWEKLVCPLHIDQNHWAVAVVDLGKKEVTVVDSLPSSEKAERIVKFFSEFLRLRAEKEADSKKIADATPFLEGWKLAPPPGPSAQFPIQDDIHSCGVVTCRVIEAILKGKSPSWKNCMFKGRVITSQEADDFRRSLFVDIQSSIVS</sequence>